<evidence type="ECO:0000259" key="4">
    <source>
        <dbReference type="Pfam" id="PF13193"/>
    </source>
</evidence>
<dbReference type="PANTHER" id="PTHR43201:SF30">
    <property type="entry name" value="AMP-DEPENDENT SYNTHETASE_LIGASE DOMAIN-CONTAINING PROTEIN"/>
    <property type="match status" value="1"/>
</dbReference>
<dbReference type="InterPro" id="IPR025110">
    <property type="entry name" value="AMP-bd_C"/>
</dbReference>
<comment type="caution">
    <text evidence="5">The sequence shown here is derived from an EMBL/GenBank/DDBJ whole genome shotgun (WGS) entry which is preliminary data.</text>
</comment>
<reference evidence="5 6" key="1">
    <citation type="journal article" date="2016" name="BMC Genomics">
        <title>Comparative genomic and transcriptomic analyses of the Fuzhuan brick tea-fermentation fungus Aspergillus cristatus.</title>
        <authorList>
            <person name="Ge Y."/>
            <person name="Wang Y."/>
            <person name="Liu Y."/>
            <person name="Tan Y."/>
            <person name="Ren X."/>
            <person name="Zhang X."/>
            <person name="Hyde K.D."/>
            <person name="Liu Y."/>
            <person name="Liu Z."/>
        </authorList>
    </citation>
    <scope>NUCLEOTIDE SEQUENCE [LARGE SCALE GENOMIC DNA]</scope>
    <source>
        <strain evidence="5 6">GZAAS20.1005</strain>
    </source>
</reference>
<keyword evidence="6" id="KW-1185">Reference proteome</keyword>
<organism evidence="5 6">
    <name type="scientific">Aspergillus cristatus</name>
    <name type="common">Chinese Fuzhuan brick tea-fermentation fungus</name>
    <name type="synonym">Eurotium cristatum</name>
    <dbReference type="NCBI Taxonomy" id="573508"/>
    <lineage>
        <taxon>Eukaryota</taxon>
        <taxon>Fungi</taxon>
        <taxon>Dikarya</taxon>
        <taxon>Ascomycota</taxon>
        <taxon>Pezizomycotina</taxon>
        <taxon>Eurotiomycetes</taxon>
        <taxon>Eurotiomycetidae</taxon>
        <taxon>Eurotiales</taxon>
        <taxon>Aspergillaceae</taxon>
        <taxon>Aspergillus</taxon>
        <taxon>Aspergillus subgen. Aspergillus</taxon>
    </lineage>
</organism>
<feature type="domain" description="AMP-dependent synthetase/ligase" evidence="3">
    <location>
        <begin position="61"/>
        <end position="460"/>
    </location>
</feature>
<keyword evidence="2" id="KW-0436">Ligase</keyword>
<dbReference type="OrthoDB" id="10253115at2759"/>
<comment type="similarity">
    <text evidence="1">Belongs to the ATP-dependent AMP-binding enzyme family.</text>
</comment>
<protein>
    <recommendedName>
        <fullName evidence="7">Acyl-CoA synthetase YngI</fullName>
    </recommendedName>
</protein>
<dbReference type="InterPro" id="IPR042099">
    <property type="entry name" value="ANL_N_sf"/>
</dbReference>
<dbReference type="Pfam" id="PF00501">
    <property type="entry name" value="AMP-binding"/>
    <property type="match status" value="1"/>
</dbReference>
<dbReference type="FunFam" id="3.30.300.30:FF:000008">
    <property type="entry name" value="2,3-dihydroxybenzoate-AMP ligase"/>
    <property type="match status" value="1"/>
</dbReference>
<dbReference type="EMBL" id="JXNT01000003">
    <property type="protein sequence ID" value="ODM20737.1"/>
    <property type="molecule type" value="Genomic_DNA"/>
</dbReference>
<accession>A0A1E3BIJ8</accession>
<dbReference type="InterPro" id="IPR045851">
    <property type="entry name" value="AMP-bd_C_sf"/>
</dbReference>
<dbReference type="Pfam" id="PF13193">
    <property type="entry name" value="AMP-binding_C"/>
    <property type="match status" value="1"/>
</dbReference>
<dbReference type="Gene3D" id="3.30.300.30">
    <property type="match status" value="1"/>
</dbReference>
<proteinExistence type="inferred from homology"/>
<evidence type="ECO:0000259" key="3">
    <source>
        <dbReference type="Pfam" id="PF00501"/>
    </source>
</evidence>
<dbReference type="Proteomes" id="UP000094569">
    <property type="component" value="Unassembled WGS sequence"/>
</dbReference>
<evidence type="ECO:0000313" key="5">
    <source>
        <dbReference type="EMBL" id="ODM20737.1"/>
    </source>
</evidence>
<gene>
    <name evidence="5" type="ORF">SI65_03790</name>
</gene>
<dbReference type="SUPFAM" id="SSF56801">
    <property type="entry name" value="Acetyl-CoA synthetase-like"/>
    <property type="match status" value="1"/>
</dbReference>
<dbReference type="InterPro" id="IPR000873">
    <property type="entry name" value="AMP-dep_synth/lig_dom"/>
</dbReference>
<dbReference type="AlphaFoldDB" id="A0A1E3BIJ8"/>
<sequence length="617" mass="67772">MRGAIVCRTRIIPRSKFLRPSPWTKPARSILEIRRGLITQSYARGSSEPPLIESTVGDHFTKVVSEYGDRTAVIARHQQDRVTYSELDAKSNALARGLESVGVRTGDRVGVMLGNSMEYAIATYALFKLGAILVPINLSFNTMQVVAALNHLNASHLIISAESNLPRKKPRNNTPLLQHMVQDLTNPKLESAIIPSLRNIIFVDNSSGRVDTSDFKCLTPYNSIASDLQADGNPLPSRNLSPNDIVNIQFTSGTTAMPKAACLTHRSILNNGAQIGDRMRLTPTDIVCCPPPLFHCFGCVLGYMATATHGSTIVFPTESFNARAALHAVQEEQCTALYGVPTMFLEQLGLIQDGEVSNEGFQHLRTGIAAGSSIPAELMKKLHRVLNLTELTICYGMTETSPVSAMTTTDDPIDKRINTVGRLMPHVEAKIVNPADRSIVPVGGRGELAVSGYLLMKEYWNDPDRTAEVMIPDDGGKVWMHTGDEASMSEDGYITITGRIKDLIIRGGENIHPLEIENCLLSHPDIGDVSVVGVPDERYGEVIAAFVIPKHRQGQEEPLDEESIKTRVRVKLSNHLVPKYVFFMSPSETFPKTASGKIQKFKLKETAIRILNETHST</sequence>
<evidence type="ECO:0000313" key="6">
    <source>
        <dbReference type="Proteomes" id="UP000094569"/>
    </source>
</evidence>
<dbReference type="GO" id="GO:0031956">
    <property type="term" value="F:medium-chain fatty acid-CoA ligase activity"/>
    <property type="evidence" value="ECO:0007669"/>
    <property type="project" value="TreeGrafter"/>
</dbReference>
<dbReference type="GO" id="GO:0006631">
    <property type="term" value="P:fatty acid metabolic process"/>
    <property type="evidence" value="ECO:0007669"/>
    <property type="project" value="TreeGrafter"/>
</dbReference>
<dbReference type="Gene3D" id="3.40.50.12780">
    <property type="entry name" value="N-terminal domain of ligase-like"/>
    <property type="match status" value="1"/>
</dbReference>
<evidence type="ECO:0000256" key="2">
    <source>
        <dbReference type="ARBA" id="ARBA00022598"/>
    </source>
</evidence>
<evidence type="ECO:0000256" key="1">
    <source>
        <dbReference type="ARBA" id="ARBA00006432"/>
    </source>
</evidence>
<dbReference type="PANTHER" id="PTHR43201">
    <property type="entry name" value="ACYL-COA SYNTHETASE"/>
    <property type="match status" value="1"/>
</dbReference>
<dbReference type="VEuPathDB" id="FungiDB:SI65_03790"/>
<feature type="domain" description="AMP-binding enzyme C-terminal" evidence="4">
    <location>
        <begin position="515"/>
        <end position="597"/>
    </location>
</feature>
<name>A0A1E3BIJ8_ASPCR</name>
<dbReference type="CDD" id="cd05917">
    <property type="entry name" value="FACL_like_2"/>
    <property type="match status" value="1"/>
</dbReference>
<evidence type="ECO:0008006" key="7">
    <source>
        <dbReference type="Google" id="ProtNLM"/>
    </source>
</evidence>
<dbReference type="STRING" id="573508.A0A1E3BIJ8"/>